<sequence length="646" mass="72831">MKNIFKKQDSIKSFTIRALLILFKSGIFTALALLPTALALLPQSELKIEWIIVIFLILVILHIAAESFNLIKDGYTKRRELKSIGFDGKVTEHDLHEFRVHKSHIDDREFAFREVKEEVDELISRRTPVLIVGPSMSGKTRLAVESLRTVAPEYPLWFPSSDEAIEKVLNLGYELRKNTTIFLDDIDRFLSKRSLESTAFRRWEKNNCIIVATLQNSKFSKLVENGDNYRILNTFRIVKISSLMSDKELLFLEKSSYKELVPHIRQFGLAPLLGGAKIALDKYHLGEEERSWGWALVRSAIDWQRLGHRSATREQLFFLTKKNPRGAIGNPDLAEGWEWATKPINHTISLLREIDTNQWEAIDIIKQKGTWVISDSFVDSTKLVSLKKNPKRKEKINKRLYSRKSIRSFILGYTAYFIALQTSFMILPLLDTDKIHDVKTAPTHQYYPSNSGNVSDDASALSVQPFESPSTTPDTATSTPQGGSAVPPPSSETDSTGDPGRTEDAAPSLPASRGLTRDDFFNPPDNSRQAPFDVAGEKHEGIGVSPVGRGDDELELRLGNRYSRLTFNAGQADLSEASNTYLRVEIITNNTTVSITDIPFNEIRPFDIDVTNINAVKIRLSKVDEKGAVSYSDKNITAVLFDIQLQ</sequence>
<evidence type="ECO:0000256" key="2">
    <source>
        <dbReference type="SAM" id="Phobius"/>
    </source>
</evidence>
<feature type="transmembrane region" description="Helical" evidence="2">
    <location>
        <begin position="21"/>
        <end position="42"/>
    </location>
</feature>
<organism evidence="3 4">
    <name type="scientific">Actinomyces bowdenii</name>
    <dbReference type="NCBI Taxonomy" id="131109"/>
    <lineage>
        <taxon>Bacteria</taxon>
        <taxon>Bacillati</taxon>
        <taxon>Actinomycetota</taxon>
        <taxon>Actinomycetes</taxon>
        <taxon>Actinomycetales</taxon>
        <taxon>Actinomycetaceae</taxon>
        <taxon>Actinomyces</taxon>
    </lineage>
</organism>
<dbReference type="Proteomes" id="UP000572528">
    <property type="component" value="Unassembled WGS sequence"/>
</dbReference>
<proteinExistence type="predicted"/>
<dbReference type="InterPro" id="IPR027417">
    <property type="entry name" value="P-loop_NTPase"/>
</dbReference>
<keyword evidence="2" id="KW-1133">Transmembrane helix</keyword>
<protein>
    <submittedName>
        <fullName evidence="3">Uncharacterized protein</fullName>
    </submittedName>
</protein>
<keyword evidence="2" id="KW-0472">Membrane</keyword>
<name>A0A853EL05_9ACTO</name>
<dbReference type="SUPFAM" id="SSF52540">
    <property type="entry name" value="P-loop containing nucleoside triphosphate hydrolases"/>
    <property type="match status" value="1"/>
</dbReference>
<feature type="transmembrane region" description="Helical" evidence="2">
    <location>
        <begin position="48"/>
        <end position="71"/>
    </location>
</feature>
<evidence type="ECO:0000256" key="1">
    <source>
        <dbReference type="SAM" id="MobiDB-lite"/>
    </source>
</evidence>
<feature type="region of interest" description="Disordered" evidence="1">
    <location>
        <begin position="443"/>
        <end position="548"/>
    </location>
</feature>
<evidence type="ECO:0000313" key="3">
    <source>
        <dbReference type="EMBL" id="NYS69210.1"/>
    </source>
</evidence>
<keyword evidence="2" id="KW-0812">Transmembrane</keyword>
<gene>
    <name evidence="3" type="ORF">HZZ05_06705</name>
</gene>
<feature type="transmembrane region" description="Helical" evidence="2">
    <location>
        <begin position="408"/>
        <end position="430"/>
    </location>
</feature>
<dbReference type="EMBL" id="JACBXV010000075">
    <property type="protein sequence ID" value="NYS69210.1"/>
    <property type="molecule type" value="Genomic_DNA"/>
</dbReference>
<comment type="caution">
    <text evidence="3">The sequence shown here is derived from an EMBL/GenBank/DDBJ whole genome shotgun (WGS) entry which is preliminary data.</text>
</comment>
<feature type="compositionally biased region" description="Low complexity" evidence="1">
    <location>
        <begin position="468"/>
        <end position="480"/>
    </location>
</feature>
<dbReference type="RefSeq" id="WP_179900503.1">
    <property type="nucleotide sequence ID" value="NZ_JACBXV010000075.1"/>
</dbReference>
<reference evidence="3 4" key="1">
    <citation type="submission" date="2020-07" db="EMBL/GenBank/DDBJ databases">
        <title>MOT database genomes.</title>
        <authorList>
            <person name="Joseph S."/>
            <person name="Aduse-Opoku J."/>
            <person name="Hashim A."/>
            <person name="Wade W."/>
            <person name="Curtis M."/>
        </authorList>
    </citation>
    <scope>NUCLEOTIDE SEQUENCE [LARGE SCALE GENOMIC DNA]</scope>
    <source>
        <strain evidence="3 4">WMus004</strain>
    </source>
</reference>
<feature type="compositionally biased region" description="Polar residues" evidence="1">
    <location>
        <begin position="443"/>
        <end position="467"/>
    </location>
</feature>
<dbReference type="AlphaFoldDB" id="A0A853EL05"/>
<accession>A0A853EL05</accession>
<evidence type="ECO:0000313" key="4">
    <source>
        <dbReference type="Proteomes" id="UP000572528"/>
    </source>
</evidence>